<gene>
    <name evidence="4" type="ORF">Rai3103_07700</name>
</gene>
<proteinExistence type="inferred from homology"/>
<dbReference type="KEGG" id="rain:Rai3103_07700"/>
<dbReference type="AlphaFoldDB" id="A0A5Q2FGX7"/>
<dbReference type="Gene3D" id="3.40.50.1820">
    <property type="entry name" value="alpha/beta hydrolase"/>
    <property type="match status" value="1"/>
</dbReference>
<name>A0A5Q2FGX7_9ACTN</name>
<protein>
    <submittedName>
        <fullName evidence="4">Phospholipase</fullName>
    </submittedName>
</protein>
<reference evidence="4 5" key="1">
    <citation type="submission" date="2019-10" db="EMBL/GenBank/DDBJ databases">
        <title>Genomic analysis of Raineyella sp. CBA3103.</title>
        <authorList>
            <person name="Roh S.W."/>
        </authorList>
    </citation>
    <scope>NUCLEOTIDE SEQUENCE [LARGE SCALE GENOMIC DNA]</scope>
    <source>
        <strain evidence="4 5">CBA3103</strain>
    </source>
</reference>
<organism evidence="4 5">
    <name type="scientific">Raineyella fluvialis</name>
    <dbReference type="NCBI Taxonomy" id="2662261"/>
    <lineage>
        <taxon>Bacteria</taxon>
        <taxon>Bacillati</taxon>
        <taxon>Actinomycetota</taxon>
        <taxon>Actinomycetes</taxon>
        <taxon>Propionibacteriales</taxon>
        <taxon>Propionibacteriaceae</taxon>
        <taxon>Raineyella</taxon>
    </lineage>
</organism>
<dbReference type="PANTHER" id="PTHR10655">
    <property type="entry name" value="LYSOPHOSPHOLIPASE-RELATED"/>
    <property type="match status" value="1"/>
</dbReference>
<accession>A0A5Q2FGX7</accession>
<feature type="domain" description="Phospholipase/carboxylesterase/thioesterase" evidence="3">
    <location>
        <begin position="16"/>
        <end position="206"/>
    </location>
</feature>
<dbReference type="InterPro" id="IPR029058">
    <property type="entry name" value="AB_hydrolase_fold"/>
</dbReference>
<dbReference type="SUPFAM" id="SSF53474">
    <property type="entry name" value="alpha/beta-Hydrolases"/>
    <property type="match status" value="1"/>
</dbReference>
<keyword evidence="5" id="KW-1185">Reference proteome</keyword>
<evidence type="ECO:0000313" key="5">
    <source>
        <dbReference type="Proteomes" id="UP000386847"/>
    </source>
</evidence>
<evidence type="ECO:0000256" key="2">
    <source>
        <dbReference type="ARBA" id="ARBA00022801"/>
    </source>
</evidence>
<dbReference type="RefSeq" id="WP_153572097.1">
    <property type="nucleotide sequence ID" value="NZ_CP045725.1"/>
</dbReference>
<dbReference type="Proteomes" id="UP000386847">
    <property type="component" value="Chromosome"/>
</dbReference>
<dbReference type="EMBL" id="CP045725">
    <property type="protein sequence ID" value="QGF23566.1"/>
    <property type="molecule type" value="Genomic_DNA"/>
</dbReference>
<dbReference type="InterPro" id="IPR050565">
    <property type="entry name" value="LYPA1-2/EST-like"/>
</dbReference>
<evidence type="ECO:0000313" key="4">
    <source>
        <dbReference type="EMBL" id="QGF23566.1"/>
    </source>
</evidence>
<dbReference type="InterPro" id="IPR003140">
    <property type="entry name" value="PLipase/COase/thioEstase"/>
</dbReference>
<dbReference type="PANTHER" id="PTHR10655:SF17">
    <property type="entry name" value="LYSOPHOSPHOLIPASE-LIKE PROTEIN 1"/>
    <property type="match status" value="1"/>
</dbReference>
<sequence>MSSITTAAWSRPEEERTGTTLVVALHGRGSDESSMLGLAELLPPSATLVAPRGPIPVGGGWTWFENRGIGRPLESSIKETTAALLDWLGTVEEQHSRVVLLGFSGGTAMAGGLLFSAADRFAGAVLLSGTLPWDAGLEATEDLLSGMPVFWGNDPADPVIPADLMGRSHRWLAEESGAALAAHAYPGMGHGISMDEARDIQAFLEQVTAED</sequence>
<dbReference type="Pfam" id="PF02230">
    <property type="entry name" value="Abhydrolase_2"/>
    <property type="match status" value="1"/>
</dbReference>
<keyword evidence="2" id="KW-0378">Hydrolase</keyword>
<evidence type="ECO:0000256" key="1">
    <source>
        <dbReference type="ARBA" id="ARBA00006499"/>
    </source>
</evidence>
<dbReference type="GO" id="GO:0016787">
    <property type="term" value="F:hydrolase activity"/>
    <property type="evidence" value="ECO:0007669"/>
    <property type="project" value="UniProtKB-KW"/>
</dbReference>
<comment type="similarity">
    <text evidence="1">Belongs to the AB hydrolase superfamily. AB hydrolase 2 family.</text>
</comment>
<evidence type="ECO:0000259" key="3">
    <source>
        <dbReference type="Pfam" id="PF02230"/>
    </source>
</evidence>